<dbReference type="PANTHER" id="PTHR30590:SF3">
    <property type="entry name" value="HYPOTHETICAL MEMBRANE SPANNING PROTEIN"/>
    <property type="match status" value="1"/>
</dbReference>
<reference evidence="3 4" key="1">
    <citation type="submission" date="2021-03" db="EMBL/GenBank/DDBJ databases">
        <title>Antimicrobial resistance genes in bacteria isolated from Japanese honey, and their potential for conferring macrolide and lincosamide resistance in the American foulbrood pathogen Paenibacillus larvae.</title>
        <authorList>
            <person name="Okamoto M."/>
            <person name="Kumagai M."/>
            <person name="Kanamori H."/>
            <person name="Takamatsu D."/>
        </authorList>
    </citation>
    <scope>NUCLEOTIDE SEQUENCE [LARGE SCALE GENOMIC DNA]</scope>
    <source>
        <strain evidence="3 4">J34TS1</strain>
    </source>
</reference>
<evidence type="ECO:0000313" key="4">
    <source>
        <dbReference type="Proteomes" id="UP000682811"/>
    </source>
</evidence>
<dbReference type="InterPro" id="IPR052529">
    <property type="entry name" value="Bact_Transport_Assoc"/>
</dbReference>
<sequence length="341" mass="39162">MMNGFTMKRIDVLDYLRGFALVGIIFINIFQMIPYEHMPQDYGFWSQLEVGVLKLIDYGIYGRFYTIFSFLFGIGFYLFISRAKARGDKAYLLFVRRLLILLVFGFIHSKFQPGEALMLYSILGFLLLPLYNLKPAVNLFLGIVILVLGQSFGALGMSLSMFVLGLWAGQSRIFEQVGQYKKRWIIAQVVSLVLIPFGLWAQYAIIDRTGMLDVGMAAGAIAEDVFYVTSLTLLLQYPFMRKWLMPLNRLGRMALTNYIMQTVIILTLDAVLGLSGRAYYLILAMIAAEILLLQMVISTMWLKRFAMGPLEWIWRLGTYGKIPEHYKSEGKQERQLKNDFQ</sequence>
<evidence type="ECO:0000259" key="2">
    <source>
        <dbReference type="Pfam" id="PF04235"/>
    </source>
</evidence>
<evidence type="ECO:0000256" key="1">
    <source>
        <dbReference type="SAM" id="Phobius"/>
    </source>
</evidence>
<dbReference type="PANTHER" id="PTHR30590">
    <property type="entry name" value="INNER MEMBRANE PROTEIN"/>
    <property type="match status" value="1"/>
</dbReference>
<feature type="transmembrane region" description="Helical" evidence="1">
    <location>
        <begin position="91"/>
        <end position="111"/>
    </location>
</feature>
<organism evidence="3 4">
    <name type="scientific">Paenibacillus azoreducens</name>
    <dbReference type="NCBI Taxonomy" id="116718"/>
    <lineage>
        <taxon>Bacteria</taxon>
        <taxon>Bacillati</taxon>
        <taxon>Bacillota</taxon>
        <taxon>Bacilli</taxon>
        <taxon>Bacillales</taxon>
        <taxon>Paenibacillaceae</taxon>
        <taxon>Paenibacillus</taxon>
    </lineage>
</organism>
<feature type="transmembrane region" description="Helical" evidence="1">
    <location>
        <begin position="117"/>
        <end position="133"/>
    </location>
</feature>
<feature type="domain" description="DUF418" evidence="2">
    <location>
        <begin position="169"/>
        <end position="321"/>
    </location>
</feature>
<proteinExistence type="predicted"/>
<accession>A0A920CQK8</accession>
<feature type="transmembrane region" description="Helical" evidence="1">
    <location>
        <begin position="250"/>
        <end position="272"/>
    </location>
</feature>
<dbReference type="EMBL" id="BORT01000001">
    <property type="protein sequence ID" value="GIO45523.1"/>
    <property type="molecule type" value="Genomic_DNA"/>
</dbReference>
<keyword evidence="1" id="KW-0472">Membrane</keyword>
<dbReference type="Proteomes" id="UP000682811">
    <property type="component" value="Unassembled WGS sequence"/>
</dbReference>
<feature type="transmembrane region" description="Helical" evidence="1">
    <location>
        <begin position="140"/>
        <end position="164"/>
    </location>
</feature>
<feature type="transmembrane region" description="Helical" evidence="1">
    <location>
        <begin position="60"/>
        <end position="79"/>
    </location>
</feature>
<feature type="transmembrane region" description="Helical" evidence="1">
    <location>
        <begin position="278"/>
        <end position="302"/>
    </location>
</feature>
<feature type="transmembrane region" description="Helical" evidence="1">
    <location>
        <begin position="184"/>
        <end position="206"/>
    </location>
</feature>
<keyword evidence="1" id="KW-1133">Transmembrane helix</keyword>
<keyword evidence="4" id="KW-1185">Reference proteome</keyword>
<gene>
    <name evidence="3" type="ORF">J34TS1_02880</name>
</gene>
<dbReference type="AlphaFoldDB" id="A0A920CQK8"/>
<dbReference type="InterPro" id="IPR007349">
    <property type="entry name" value="DUF418"/>
</dbReference>
<comment type="caution">
    <text evidence="3">The sequence shown here is derived from an EMBL/GenBank/DDBJ whole genome shotgun (WGS) entry which is preliminary data.</text>
</comment>
<feature type="transmembrane region" description="Helical" evidence="1">
    <location>
        <begin position="12"/>
        <end position="33"/>
    </location>
</feature>
<dbReference type="Pfam" id="PF04235">
    <property type="entry name" value="DUF418"/>
    <property type="match status" value="1"/>
</dbReference>
<name>A0A920CQK8_9BACL</name>
<evidence type="ECO:0000313" key="3">
    <source>
        <dbReference type="EMBL" id="GIO45523.1"/>
    </source>
</evidence>
<protein>
    <submittedName>
        <fullName evidence="3">Membrane protein</fullName>
    </submittedName>
</protein>
<keyword evidence="1" id="KW-0812">Transmembrane</keyword>